<dbReference type="PROSITE" id="PS50189">
    <property type="entry name" value="NTR"/>
    <property type="match status" value="1"/>
</dbReference>
<dbReference type="PANTHER" id="PTHR11309">
    <property type="entry name" value="FRIZZLED"/>
    <property type="match status" value="1"/>
</dbReference>
<dbReference type="WBParaSite" id="Pan_g17815.t1">
    <property type="protein sequence ID" value="Pan_g17815.t1"/>
    <property type="gene ID" value="Pan_g17815"/>
</dbReference>
<evidence type="ECO:0000256" key="6">
    <source>
        <dbReference type="ARBA" id="ARBA00022729"/>
    </source>
</evidence>
<dbReference type="InterPro" id="IPR001134">
    <property type="entry name" value="Netrin_domain"/>
</dbReference>
<evidence type="ECO:0000313" key="13">
    <source>
        <dbReference type="WBParaSite" id="Pan_g17815.t1"/>
    </source>
</evidence>
<dbReference type="InterPro" id="IPR015526">
    <property type="entry name" value="Frizzled/SFRP"/>
</dbReference>
<comment type="subcellular location">
    <subcellularLocation>
        <location evidence="1">Secreted</location>
    </subcellularLocation>
</comment>
<dbReference type="GO" id="GO:0035567">
    <property type="term" value="P:non-canonical Wnt signaling pathway"/>
    <property type="evidence" value="ECO:0007669"/>
    <property type="project" value="TreeGrafter"/>
</dbReference>
<evidence type="ECO:0000259" key="10">
    <source>
        <dbReference type="PROSITE" id="PS50038"/>
    </source>
</evidence>
<evidence type="ECO:0000256" key="1">
    <source>
        <dbReference type="ARBA" id="ARBA00004613"/>
    </source>
</evidence>
<feature type="domain" description="NTR" evidence="11">
    <location>
        <begin position="139"/>
        <end position="255"/>
    </location>
</feature>
<comment type="caution">
    <text evidence="9">Lacks conserved residue(s) required for the propagation of feature annotation.</text>
</comment>
<evidence type="ECO:0000256" key="3">
    <source>
        <dbReference type="ARBA" id="ARBA00022473"/>
    </source>
</evidence>
<reference evidence="13" key="2">
    <citation type="submission" date="2020-10" db="UniProtKB">
        <authorList>
            <consortium name="WormBaseParasite"/>
        </authorList>
    </citation>
    <scope>IDENTIFICATION</scope>
</reference>
<keyword evidence="5" id="KW-0879">Wnt signaling pathway</keyword>
<keyword evidence="8 9" id="KW-1015">Disulfide bond</keyword>
<evidence type="ECO:0000259" key="11">
    <source>
        <dbReference type="PROSITE" id="PS50189"/>
    </source>
</evidence>
<keyword evidence="4" id="KW-0964">Secreted</keyword>
<dbReference type="InterPro" id="IPR036790">
    <property type="entry name" value="Frizzled_dom_sf"/>
</dbReference>
<keyword evidence="3" id="KW-0217">Developmental protein</keyword>
<reference evidence="12" key="1">
    <citation type="journal article" date="2013" name="Genetics">
        <title>The draft genome and transcriptome of Panagrellus redivivus are shaped by the harsh demands of a free-living lifestyle.</title>
        <authorList>
            <person name="Srinivasan J."/>
            <person name="Dillman A.R."/>
            <person name="Macchietto M.G."/>
            <person name="Heikkinen L."/>
            <person name="Lakso M."/>
            <person name="Fracchia K.M."/>
            <person name="Antoshechkin I."/>
            <person name="Mortazavi A."/>
            <person name="Wong G."/>
            <person name="Sternberg P.W."/>
        </authorList>
    </citation>
    <scope>NUCLEOTIDE SEQUENCE [LARGE SCALE GENOMIC DNA]</scope>
    <source>
        <strain evidence="12">MT8872</strain>
    </source>
</reference>
<keyword evidence="12" id="KW-1185">Reference proteome</keyword>
<evidence type="ECO:0000256" key="7">
    <source>
        <dbReference type="ARBA" id="ARBA00022782"/>
    </source>
</evidence>
<dbReference type="SUPFAM" id="SSF63501">
    <property type="entry name" value="Frizzled cysteine-rich domain"/>
    <property type="match status" value="1"/>
</dbReference>
<evidence type="ECO:0000256" key="8">
    <source>
        <dbReference type="ARBA" id="ARBA00023157"/>
    </source>
</evidence>
<keyword evidence="6" id="KW-0732">Signal</keyword>
<feature type="disulfide bond" evidence="9">
    <location>
        <begin position="90"/>
        <end position="114"/>
    </location>
</feature>
<dbReference type="GO" id="GO:0060070">
    <property type="term" value="P:canonical Wnt signaling pathway"/>
    <property type="evidence" value="ECO:0007669"/>
    <property type="project" value="TreeGrafter"/>
</dbReference>
<dbReference type="InterPro" id="IPR020067">
    <property type="entry name" value="Frizzled_dom"/>
</dbReference>
<proteinExistence type="inferred from homology"/>
<organism evidence="12 13">
    <name type="scientific">Panagrellus redivivus</name>
    <name type="common">Microworm</name>
    <dbReference type="NCBI Taxonomy" id="6233"/>
    <lineage>
        <taxon>Eukaryota</taxon>
        <taxon>Metazoa</taxon>
        <taxon>Ecdysozoa</taxon>
        <taxon>Nematoda</taxon>
        <taxon>Chromadorea</taxon>
        <taxon>Rhabditida</taxon>
        <taxon>Tylenchina</taxon>
        <taxon>Panagrolaimomorpha</taxon>
        <taxon>Panagrolaimoidea</taxon>
        <taxon>Panagrolaimidae</taxon>
        <taxon>Panagrellus</taxon>
    </lineage>
</organism>
<feature type="disulfide bond" evidence="9">
    <location>
        <begin position="59"/>
        <end position="97"/>
    </location>
</feature>
<dbReference type="InterPro" id="IPR008993">
    <property type="entry name" value="TIMP-like_OB-fold"/>
</dbReference>
<dbReference type="AlphaFoldDB" id="A0A7E4V8K6"/>
<dbReference type="SMART" id="SM00063">
    <property type="entry name" value="FRI"/>
    <property type="match status" value="1"/>
</dbReference>
<dbReference type="SUPFAM" id="SSF50242">
    <property type="entry name" value="TIMP-like"/>
    <property type="match status" value="1"/>
</dbReference>
<dbReference type="PANTHER" id="PTHR11309:SF148">
    <property type="entry name" value="SECRETED FRIZZLED-RELATED PROTEIN 1"/>
    <property type="match status" value="1"/>
</dbReference>
<sequence length="277" mass="31914">MLSSDRPQANKCIDIPKSLSLCYGIQYTTMRLPNLLDHETIDEVIEQSTAWQSLVQLHCNPNTQLFLCSLFAPVCLPKVEKPIKPCRSLCEEVQNNCEDRMRSYGFPWPEMLRCDKFEDNDMCIKPFAAHTTSRVNHACKSCAQASTFENILDNFCRVTTVVRARLRPHNDTHVLVKKAKTFKGTANDRKRLMQDRLMRISDLSDTTCTCPIAKGNFLIMANDTDKGDLVAKLIMHWKHDTAFKNAIRKFRTVNCNTLGREIRESVLRQTYKRTTYN</sequence>
<accession>A0A7E4V8K6</accession>
<evidence type="ECO:0000256" key="2">
    <source>
        <dbReference type="ARBA" id="ARBA00010054"/>
    </source>
</evidence>
<dbReference type="Proteomes" id="UP000492821">
    <property type="component" value="Unassembled WGS sequence"/>
</dbReference>
<comment type="similarity">
    <text evidence="2">Belongs to the secreted frizzled-related protein (sFRP) family.</text>
</comment>
<dbReference type="PROSITE" id="PS50038">
    <property type="entry name" value="FZ"/>
    <property type="match status" value="1"/>
</dbReference>
<feature type="domain" description="FZ" evidence="10">
    <location>
        <begin position="7"/>
        <end position="126"/>
    </location>
</feature>
<evidence type="ECO:0000256" key="9">
    <source>
        <dbReference type="PROSITE-ProRule" id="PRU00090"/>
    </source>
</evidence>
<keyword evidence="7" id="KW-0221">Differentiation</keyword>
<dbReference type="Gene3D" id="1.10.2000.10">
    <property type="entry name" value="Frizzled cysteine-rich domain"/>
    <property type="match status" value="1"/>
</dbReference>
<evidence type="ECO:0000256" key="5">
    <source>
        <dbReference type="ARBA" id="ARBA00022687"/>
    </source>
</evidence>
<dbReference type="GO" id="GO:0005615">
    <property type="term" value="C:extracellular space"/>
    <property type="evidence" value="ECO:0007669"/>
    <property type="project" value="TreeGrafter"/>
</dbReference>
<dbReference type="GO" id="GO:0030154">
    <property type="term" value="P:cell differentiation"/>
    <property type="evidence" value="ECO:0007669"/>
    <property type="project" value="UniProtKB-KW"/>
</dbReference>
<name>A0A7E4V8K6_PANRE</name>
<evidence type="ECO:0000313" key="12">
    <source>
        <dbReference type="Proteomes" id="UP000492821"/>
    </source>
</evidence>
<protein>
    <submittedName>
        <fullName evidence="13">Secreted frizzled-related protein 5</fullName>
    </submittedName>
</protein>
<dbReference type="FunFam" id="1.10.2000.10:FF:000001">
    <property type="entry name" value="secreted frizzled-related protein 2"/>
    <property type="match status" value="1"/>
</dbReference>
<evidence type="ECO:0000256" key="4">
    <source>
        <dbReference type="ARBA" id="ARBA00022525"/>
    </source>
</evidence>
<dbReference type="Pfam" id="PF01392">
    <property type="entry name" value="Fz"/>
    <property type="match status" value="1"/>
</dbReference>
<feature type="disulfide bond" evidence="9">
    <location>
        <begin position="22"/>
        <end position="68"/>
    </location>
</feature>
<dbReference type="GO" id="GO:0017147">
    <property type="term" value="F:Wnt-protein binding"/>
    <property type="evidence" value="ECO:0007669"/>
    <property type="project" value="TreeGrafter"/>
</dbReference>